<feature type="transmembrane region" description="Helical" evidence="6">
    <location>
        <begin position="391"/>
        <end position="408"/>
    </location>
</feature>
<feature type="transmembrane region" description="Helical" evidence="6">
    <location>
        <begin position="465"/>
        <end position="486"/>
    </location>
</feature>
<dbReference type="SUPFAM" id="SSF52833">
    <property type="entry name" value="Thioredoxin-like"/>
    <property type="match status" value="1"/>
</dbReference>
<keyword evidence="2 6" id="KW-0812">Transmembrane</keyword>
<comment type="caution">
    <text evidence="9">The sequence shown here is derived from an EMBL/GenBank/DDBJ whole genome shotgun (WGS) entry which is preliminary data.</text>
</comment>
<dbReference type="GO" id="GO:0017004">
    <property type="term" value="P:cytochrome complex assembly"/>
    <property type="evidence" value="ECO:0007669"/>
    <property type="project" value="UniProtKB-KW"/>
</dbReference>
<dbReference type="STRING" id="296218.AWN68_01670"/>
<evidence type="ECO:0000256" key="5">
    <source>
        <dbReference type="ARBA" id="ARBA00023136"/>
    </source>
</evidence>
<feature type="domain" description="Thiol:disulfide interchange protein DsbD N-terminal" evidence="8">
    <location>
        <begin position="47"/>
        <end position="155"/>
    </location>
</feature>
<dbReference type="GO" id="GO:0015035">
    <property type="term" value="F:protein-disulfide reductase activity"/>
    <property type="evidence" value="ECO:0007669"/>
    <property type="project" value="TreeGrafter"/>
</dbReference>
<evidence type="ECO:0000259" key="7">
    <source>
        <dbReference type="Pfam" id="PF02683"/>
    </source>
</evidence>
<dbReference type="InterPro" id="IPR003834">
    <property type="entry name" value="Cyt_c_assmbl_TM_dom"/>
</dbReference>
<dbReference type="Pfam" id="PF11412">
    <property type="entry name" value="DsbD_N"/>
    <property type="match status" value="1"/>
</dbReference>
<reference evidence="9 10" key="1">
    <citation type="submission" date="2016-01" db="EMBL/GenBank/DDBJ databases">
        <title>Genome sequencing of Roseivirga echinicomitans KMM 6058.</title>
        <authorList>
            <person name="Selvaratnam C."/>
            <person name="Thevarajoo S."/>
            <person name="Goh K.M."/>
            <person name="Ee R."/>
            <person name="Chan K.-G."/>
            <person name="Chong C.S."/>
        </authorList>
    </citation>
    <scope>NUCLEOTIDE SEQUENCE [LARGE SCALE GENOMIC DNA]</scope>
    <source>
        <strain evidence="9 10">KMM 6058</strain>
    </source>
</reference>
<keyword evidence="4 6" id="KW-1133">Transmembrane helix</keyword>
<evidence type="ECO:0000256" key="6">
    <source>
        <dbReference type="SAM" id="Phobius"/>
    </source>
</evidence>
<accession>A0A150XYP8</accession>
<feature type="transmembrane region" description="Helical" evidence="6">
    <location>
        <begin position="428"/>
        <end position="445"/>
    </location>
</feature>
<dbReference type="PANTHER" id="PTHR32234">
    <property type="entry name" value="THIOL:DISULFIDE INTERCHANGE PROTEIN DSBD"/>
    <property type="match status" value="1"/>
</dbReference>
<keyword evidence="5 6" id="KW-0472">Membrane</keyword>
<organism evidence="9 10">
    <name type="scientific">Roseivirga echinicomitans</name>
    <dbReference type="NCBI Taxonomy" id="296218"/>
    <lineage>
        <taxon>Bacteria</taxon>
        <taxon>Pseudomonadati</taxon>
        <taxon>Bacteroidota</taxon>
        <taxon>Cytophagia</taxon>
        <taxon>Cytophagales</taxon>
        <taxon>Roseivirgaceae</taxon>
        <taxon>Roseivirga</taxon>
    </lineage>
</organism>
<evidence type="ECO:0000259" key="8">
    <source>
        <dbReference type="Pfam" id="PF11412"/>
    </source>
</evidence>
<dbReference type="Pfam" id="PF13899">
    <property type="entry name" value="Thioredoxin_7"/>
    <property type="match status" value="1"/>
</dbReference>
<evidence type="ECO:0000313" key="10">
    <source>
        <dbReference type="Proteomes" id="UP000075615"/>
    </source>
</evidence>
<protein>
    <submittedName>
        <fullName evidence="9">Disulfide bond formation protein DsbD</fullName>
    </submittedName>
</protein>
<feature type="domain" description="Cytochrome C biogenesis protein transmembrane" evidence="7">
    <location>
        <begin position="201"/>
        <end position="410"/>
    </location>
</feature>
<dbReference type="InterPro" id="IPR036249">
    <property type="entry name" value="Thioredoxin-like_sf"/>
</dbReference>
<evidence type="ECO:0000256" key="1">
    <source>
        <dbReference type="ARBA" id="ARBA00004141"/>
    </source>
</evidence>
<gene>
    <name evidence="9" type="ORF">AWN68_01670</name>
</gene>
<dbReference type="GO" id="GO:0045454">
    <property type="term" value="P:cell redox homeostasis"/>
    <property type="evidence" value="ECO:0007669"/>
    <property type="project" value="TreeGrafter"/>
</dbReference>
<keyword evidence="3" id="KW-0201">Cytochrome c-type biogenesis</keyword>
<proteinExistence type="predicted"/>
<name>A0A150XYP8_9BACT</name>
<dbReference type="PANTHER" id="PTHR32234:SF0">
    <property type="entry name" value="THIOL:DISULFIDE INTERCHANGE PROTEIN DSBD"/>
    <property type="match status" value="1"/>
</dbReference>
<keyword evidence="10" id="KW-1185">Reference proteome</keyword>
<comment type="subcellular location">
    <subcellularLocation>
        <location evidence="1">Membrane</location>
        <topology evidence="1">Multi-pass membrane protein</topology>
    </subcellularLocation>
</comment>
<dbReference type="Proteomes" id="UP000075615">
    <property type="component" value="Unassembled WGS sequence"/>
</dbReference>
<feature type="transmembrane region" description="Helical" evidence="6">
    <location>
        <begin position="200"/>
        <end position="224"/>
    </location>
</feature>
<evidence type="ECO:0000313" key="9">
    <source>
        <dbReference type="EMBL" id="KYG83899.1"/>
    </source>
</evidence>
<dbReference type="AlphaFoldDB" id="A0A150XYP8"/>
<dbReference type="Gene3D" id="3.40.30.10">
    <property type="entry name" value="Glutaredoxin"/>
    <property type="match status" value="1"/>
</dbReference>
<feature type="transmembrane region" description="Helical" evidence="6">
    <location>
        <begin position="325"/>
        <end position="348"/>
    </location>
</feature>
<dbReference type="Pfam" id="PF02683">
    <property type="entry name" value="DsbD_TM"/>
    <property type="match status" value="1"/>
</dbReference>
<dbReference type="InterPro" id="IPR028250">
    <property type="entry name" value="DsbDN"/>
</dbReference>
<evidence type="ECO:0000256" key="2">
    <source>
        <dbReference type="ARBA" id="ARBA00022692"/>
    </source>
</evidence>
<feature type="transmembrane region" description="Helical" evidence="6">
    <location>
        <begin position="360"/>
        <end position="379"/>
    </location>
</feature>
<dbReference type="GO" id="GO:0016020">
    <property type="term" value="C:membrane"/>
    <property type="evidence" value="ECO:0007669"/>
    <property type="project" value="UniProtKB-SubCell"/>
</dbReference>
<feature type="transmembrane region" description="Helical" evidence="6">
    <location>
        <begin position="245"/>
        <end position="271"/>
    </location>
</feature>
<sequence>MKVVGGDKEPDETPAEVVPQSLLSQGPGVRKVTSWRLSKEGTTEVGTEIDLVFNVEVDDYWYIYSSDLAPDASALPATVSFEEMGGFEVIGDLIPTNPKKKFDNFFNEEVTYFTGKGEFKQRIKILKHDFQLRGELEFQTCSDVEGLCIRDTEDFDVAFSSLEDGAQKITTAASVTTSTINKTNQGGYDDLLKPEDDGSLWGFFITAFLFGLAALLTPCVFPMIPMTVAFFTNSSQSRAQAITKASIYGVSIIVIYILIGLLFTSLFGVGIANELATGAIPNIIFFAVFVVFALSFFGLFEIVLPSGLVNKMDKKANKGGMFGTFFMAFTLVLVSFSCTGPIVGTILIESFQGQVIKPVVGMLGFSIAFAIPFTLFAIFPGMLKSLPKSGGWLNSVKVVLGFIELALGFKFLSVADQAYHWGLLDREIYIAIWLVIAVLLGFYLLGKLRLPHDDEVQKTSVPRLVMAIISFVFAVYLLPGMFGAPLKGLSGYLPPLSTHDFSVREMIREEIESAQISGTTTETGFPSKVKYSDILHLPHGIKGFFDYEQALAYAKRVKKPLFIDFTGHGCVNCRKMEEYVWSDPEVLRRMKEDYVVVALYVDDKTELPESEWYTSEFDNKVKKTIGKQNFDFQITRFNGNAQPYYVLLDNNEEALVRPKSYDAEVSNFVEFLDKGLAEFAKR</sequence>
<dbReference type="EMBL" id="LRDB01000001">
    <property type="protein sequence ID" value="KYG83899.1"/>
    <property type="molecule type" value="Genomic_DNA"/>
</dbReference>
<feature type="transmembrane region" description="Helical" evidence="6">
    <location>
        <begin position="283"/>
        <end position="304"/>
    </location>
</feature>
<evidence type="ECO:0000256" key="3">
    <source>
        <dbReference type="ARBA" id="ARBA00022748"/>
    </source>
</evidence>
<evidence type="ECO:0000256" key="4">
    <source>
        <dbReference type="ARBA" id="ARBA00022989"/>
    </source>
</evidence>